<dbReference type="InterPro" id="IPR005571">
    <property type="entry name" value="RNA_pol_Rpb5_N"/>
</dbReference>
<keyword evidence="3" id="KW-0804">Transcription</keyword>
<evidence type="ECO:0000256" key="3">
    <source>
        <dbReference type="ARBA" id="ARBA00023163"/>
    </source>
</evidence>
<dbReference type="AlphaFoldDB" id="A0A066W8V0"/>
<dbReference type="SUPFAM" id="SSF53036">
    <property type="entry name" value="Eukaryotic RPB5 N-terminal domain"/>
    <property type="match status" value="1"/>
</dbReference>
<dbReference type="Pfam" id="PF03871">
    <property type="entry name" value="RNA_pol_Rpb5_N"/>
    <property type="match status" value="1"/>
</dbReference>
<comment type="similarity">
    <text evidence="5">Belongs to the archaeal Rpo5/eukaryotic RPB5 RNA polymerase subunit family.</text>
</comment>
<feature type="domain" description="RNA polymerase subunit H/Rpb5 C-terminal" evidence="6">
    <location>
        <begin position="138"/>
        <end position="210"/>
    </location>
</feature>
<dbReference type="FunFam" id="3.40.1340.10:FF:000002">
    <property type="entry name" value="DNA-directed RNA polymerases I, II, and III subunit RPABC1"/>
    <property type="match status" value="1"/>
</dbReference>
<dbReference type="PANTHER" id="PTHR10535:SF0">
    <property type="entry name" value="DNA-DIRECTED RNA POLYMERASES I, II, AND III SUBUNIT RPABC1"/>
    <property type="match status" value="1"/>
</dbReference>
<proteinExistence type="inferred from homology"/>
<evidence type="ECO:0000259" key="7">
    <source>
        <dbReference type="Pfam" id="PF03871"/>
    </source>
</evidence>
<dbReference type="PIRSF" id="PIRSF000747">
    <property type="entry name" value="RPB5"/>
    <property type="match status" value="1"/>
</dbReference>
<gene>
    <name evidence="8" type="ORF">K437DRAFT_273096</name>
</gene>
<dbReference type="SUPFAM" id="SSF55287">
    <property type="entry name" value="RPB5-like RNA polymerase subunit"/>
    <property type="match status" value="1"/>
</dbReference>
<dbReference type="InterPro" id="IPR036710">
    <property type="entry name" value="RNA_pol_Rpb5_N_sf"/>
</dbReference>
<feature type="domain" description="RNA polymerase Rpb5 N-terminal" evidence="7">
    <location>
        <begin position="4"/>
        <end position="93"/>
    </location>
</feature>
<dbReference type="FunFam" id="3.90.940.20:FF:000001">
    <property type="entry name" value="DNA-directed RNA polymerases I, II, and III subunit RPABC1"/>
    <property type="match status" value="1"/>
</dbReference>
<dbReference type="InterPro" id="IPR035913">
    <property type="entry name" value="RPB5-like_sf"/>
</dbReference>
<evidence type="ECO:0000256" key="5">
    <source>
        <dbReference type="ARBA" id="ARBA00025765"/>
    </source>
</evidence>
<evidence type="ECO:0000259" key="6">
    <source>
        <dbReference type="Pfam" id="PF01191"/>
    </source>
</evidence>
<dbReference type="InterPro" id="IPR014381">
    <property type="entry name" value="Arch_Rpo5/euc_Rpb5"/>
</dbReference>
<sequence>MEEERQVARLWRVNKTIHELVQDRGYQVAESEINISLDDFKAQYAPNGHVDRKALNFFVETEEPEDGGETDKLYVFYSEDANVGVKTMRQFIGALDQQNITRGIIIWSEKMTPAAKKVIEAMRNQFVLEDFDEASLLVNITHHMLVPRHEIMSFQEKRELLQRYRLKDNQLPRIQPTDPVARYFGLTRGQVVRITRPSETAGRYCSYRICF</sequence>
<dbReference type="Proteomes" id="UP000027361">
    <property type="component" value="Unassembled WGS sequence"/>
</dbReference>
<dbReference type="GO" id="GO:0005736">
    <property type="term" value="C:RNA polymerase I complex"/>
    <property type="evidence" value="ECO:0007669"/>
    <property type="project" value="UniProtKB-ARBA"/>
</dbReference>
<reference evidence="8 9" key="1">
    <citation type="submission" date="2014-05" db="EMBL/GenBank/DDBJ databases">
        <title>Draft genome sequence of a rare smut relative, Tilletiaria anomala UBC 951.</title>
        <authorList>
            <consortium name="DOE Joint Genome Institute"/>
            <person name="Toome M."/>
            <person name="Kuo A."/>
            <person name="Henrissat B."/>
            <person name="Lipzen A."/>
            <person name="Tritt A."/>
            <person name="Yoshinaga Y."/>
            <person name="Zane M."/>
            <person name="Barry K."/>
            <person name="Grigoriev I.V."/>
            <person name="Spatafora J.W."/>
            <person name="Aimea M.C."/>
        </authorList>
    </citation>
    <scope>NUCLEOTIDE SEQUENCE [LARGE SCALE GENOMIC DNA]</scope>
    <source>
        <strain evidence="8 9">UBC 951</strain>
    </source>
</reference>
<dbReference type="GO" id="GO:0006367">
    <property type="term" value="P:transcription initiation at RNA polymerase II promoter"/>
    <property type="evidence" value="ECO:0007669"/>
    <property type="project" value="UniProtKB-ARBA"/>
</dbReference>
<dbReference type="InterPro" id="IPR000783">
    <property type="entry name" value="RNA_pol_subH/Rpb5_C"/>
</dbReference>
<dbReference type="HOGENOM" id="CLU_058320_0_0_1"/>
<dbReference type="FunCoup" id="A0A066W8V0">
    <property type="interactions" value="570"/>
</dbReference>
<dbReference type="GeneID" id="25266408"/>
<dbReference type="Gene3D" id="3.90.940.20">
    <property type="entry name" value="RPB5-like RNA polymerase subunit"/>
    <property type="match status" value="1"/>
</dbReference>
<evidence type="ECO:0000256" key="2">
    <source>
        <dbReference type="ARBA" id="ARBA00020809"/>
    </source>
</evidence>
<dbReference type="GO" id="GO:0003677">
    <property type="term" value="F:DNA binding"/>
    <property type="evidence" value="ECO:0007669"/>
    <property type="project" value="InterPro"/>
</dbReference>
<dbReference type="Pfam" id="PF01191">
    <property type="entry name" value="RNA_pol_Rpb5_C"/>
    <property type="match status" value="1"/>
</dbReference>
<dbReference type="OrthoDB" id="248779at2759"/>
<evidence type="ECO:0000313" key="9">
    <source>
        <dbReference type="Proteomes" id="UP000027361"/>
    </source>
</evidence>
<dbReference type="GO" id="GO:0005666">
    <property type="term" value="C:RNA polymerase III complex"/>
    <property type="evidence" value="ECO:0007669"/>
    <property type="project" value="TreeGrafter"/>
</dbReference>
<dbReference type="HAMAP" id="MF_00025">
    <property type="entry name" value="RNApol_Rpo5_RPB5"/>
    <property type="match status" value="1"/>
</dbReference>
<comment type="subcellular location">
    <subcellularLocation>
        <location evidence="1">Nucleus</location>
    </subcellularLocation>
</comment>
<accession>A0A066W8V0</accession>
<dbReference type="STRING" id="1037660.A0A066W8V0"/>
<dbReference type="GO" id="GO:0003899">
    <property type="term" value="F:DNA-directed RNA polymerase activity"/>
    <property type="evidence" value="ECO:0007669"/>
    <property type="project" value="InterPro"/>
</dbReference>
<dbReference type="OMA" id="VRDRGYF"/>
<dbReference type="GO" id="GO:0042797">
    <property type="term" value="P:tRNA transcription by RNA polymerase III"/>
    <property type="evidence" value="ECO:0007669"/>
    <property type="project" value="TreeGrafter"/>
</dbReference>
<dbReference type="InParanoid" id="A0A066W8V0"/>
<dbReference type="GO" id="GO:0005665">
    <property type="term" value="C:RNA polymerase II, core complex"/>
    <property type="evidence" value="ECO:0007669"/>
    <property type="project" value="UniProtKB-ARBA"/>
</dbReference>
<dbReference type="Gene3D" id="3.40.1340.10">
    <property type="entry name" value="RNA polymerase, Rpb5, N-terminal domain"/>
    <property type="match status" value="1"/>
</dbReference>
<evidence type="ECO:0000256" key="1">
    <source>
        <dbReference type="ARBA" id="ARBA00004123"/>
    </source>
</evidence>
<dbReference type="GO" id="GO:0006362">
    <property type="term" value="P:transcription elongation by RNA polymerase I"/>
    <property type="evidence" value="ECO:0007669"/>
    <property type="project" value="TreeGrafter"/>
</dbReference>
<comment type="caution">
    <text evidence="8">The sequence shown here is derived from an EMBL/GenBank/DDBJ whole genome shotgun (WGS) entry which is preliminary data.</text>
</comment>
<dbReference type="RefSeq" id="XP_013244487.1">
    <property type="nucleotide sequence ID" value="XM_013389033.1"/>
</dbReference>
<name>A0A066W8V0_TILAU</name>
<protein>
    <recommendedName>
        <fullName evidence="2">DNA-directed RNA polymerases I, II, and III subunit RPABC1</fullName>
    </recommendedName>
</protein>
<evidence type="ECO:0000313" key="8">
    <source>
        <dbReference type="EMBL" id="KDN50362.1"/>
    </source>
</evidence>
<dbReference type="PANTHER" id="PTHR10535">
    <property type="entry name" value="DNA-DIRECTED RNA POLYMERASES I, II, AND III SUBUNIT RPABC1"/>
    <property type="match status" value="1"/>
</dbReference>
<keyword evidence="8" id="KW-0240">DNA-directed RNA polymerase</keyword>
<dbReference type="EMBL" id="JMSN01000019">
    <property type="protein sequence ID" value="KDN50362.1"/>
    <property type="molecule type" value="Genomic_DNA"/>
</dbReference>
<keyword evidence="9" id="KW-1185">Reference proteome</keyword>
<organism evidence="8 9">
    <name type="scientific">Tilletiaria anomala (strain ATCC 24038 / CBS 436.72 / UBC 951)</name>
    <dbReference type="NCBI Taxonomy" id="1037660"/>
    <lineage>
        <taxon>Eukaryota</taxon>
        <taxon>Fungi</taxon>
        <taxon>Dikarya</taxon>
        <taxon>Basidiomycota</taxon>
        <taxon>Ustilaginomycotina</taxon>
        <taxon>Exobasidiomycetes</taxon>
        <taxon>Georgefischeriales</taxon>
        <taxon>Tilletiariaceae</taxon>
        <taxon>Tilletiaria</taxon>
    </lineage>
</organism>
<evidence type="ECO:0000256" key="4">
    <source>
        <dbReference type="ARBA" id="ARBA00023242"/>
    </source>
</evidence>
<keyword evidence="4" id="KW-0539">Nucleus</keyword>